<evidence type="ECO:0000256" key="1">
    <source>
        <dbReference type="SAM" id="Phobius"/>
    </source>
</evidence>
<dbReference type="EMBL" id="DXHQ01000006">
    <property type="protein sequence ID" value="HIW07880.1"/>
    <property type="molecule type" value="Genomic_DNA"/>
</dbReference>
<dbReference type="Proteomes" id="UP000823933">
    <property type="component" value="Unassembled WGS sequence"/>
</dbReference>
<feature type="transmembrane region" description="Helical" evidence="1">
    <location>
        <begin position="32"/>
        <end position="58"/>
    </location>
</feature>
<sequence>MFMNPSFLFDIMCSVVWLGLTIHYARRGLLAALVQIVGNLFSLIGAQQLAVWGSGALFDRFFAGSFRERIAAGLAAGGAADLGLIAERYAGFLPESVRRQAVEACERALDGLLTDNVLVMADTIVQDVIRPLLTPVFSLVLFFLCFAGLRMLISLLVTVLGLVNHLPLVGAVNHLLGVPLGALAGLADVFLLLCVVWALMVITGGNLPGLNEAALGGSVYYTIFSRLNPFMGAAAVG</sequence>
<name>A0A9D1TVN3_9FIRM</name>
<organism evidence="2 3">
    <name type="scientific">Candidatus Faecalibacterium intestinigallinarum</name>
    <dbReference type="NCBI Taxonomy" id="2838581"/>
    <lineage>
        <taxon>Bacteria</taxon>
        <taxon>Bacillati</taxon>
        <taxon>Bacillota</taxon>
        <taxon>Clostridia</taxon>
        <taxon>Eubacteriales</taxon>
        <taxon>Oscillospiraceae</taxon>
        <taxon>Faecalibacterium</taxon>
    </lineage>
</organism>
<reference evidence="2" key="1">
    <citation type="journal article" date="2021" name="PeerJ">
        <title>Extensive microbial diversity within the chicken gut microbiome revealed by metagenomics and culture.</title>
        <authorList>
            <person name="Gilroy R."/>
            <person name="Ravi A."/>
            <person name="Getino M."/>
            <person name="Pursley I."/>
            <person name="Horton D.L."/>
            <person name="Alikhan N.F."/>
            <person name="Baker D."/>
            <person name="Gharbi K."/>
            <person name="Hall N."/>
            <person name="Watson M."/>
            <person name="Adriaenssens E.M."/>
            <person name="Foster-Nyarko E."/>
            <person name="Jarju S."/>
            <person name="Secka A."/>
            <person name="Antonio M."/>
            <person name="Oren A."/>
            <person name="Chaudhuri R.R."/>
            <person name="La Ragione R."/>
            <person name="Hildebrand F."/>
            <person name="Pallen M.J."/>
        </authorList>
    </citation>
    <scope>NUCLEOTIDE SEQUENCE</scope>
    <source>
        <strain evidence="2">ChiHcolR34-3080</strain>
    </source>
</reference>
<keyword evidence="1" id="KW-0812">Transmembrane</keyword>
<feature type="transmembrane region" description="Helical" evidence="1">
    <location>
        <begin position="136"/>
        <end position="163"/>
    </location>
</feature>
<dbReference type="AlphaFoldDB" id="A0A9D1TVN3"/>
<accession>A0A9D1TVN3</accession>
<evidence type="ECO:0008006" key="4">
    <source>
        <dbReference type="Google" id="ProtNLM"/>
    </source>
</evidence>
<comment type="caution">
    <text evidence="2">The sequence shown here is derived from an EMBL/GenBank/DDBJ whole genome shotgun (WGS) entry which is preliminary data.</text>
</comment>
<evidence type="ECO:0000313" key="2">
    <source>
        <dbReference type="EMBL" id="HIW07880.1"/>
    </source>
</evidence>
<keyword evidence="1" id="KW-1133">Transmembrane helix</keyword>
<protein>
    <recommendedName>
        <fullName evidence="4">CvpA family protein</fullName>
    </recommendedName>
</protein>
<reference evidence="2" key="2">
    <citation type="submission" date="2021-04" db="EMBL/GenBank/DDBJ databases">
        <authorList>
            <person name="Gilroy R."/>
        </authorList>
    </citation>
    <scope>NUCLEOTIDE SEQUENCE</scope>
    <source>
        <strain evidence="2">ChiHcolR34-3080</strain>
    </source>
</reference>
<evidence type="ECO:0000313" key="3">
    <source>
        <dbReference type="Proteomes" id="UP000823933"/>
    </source>
</evidence>
<feature type="transmembrane region" description="Helical" evidence="1">
    <location>
        <begin position="175"/>
        <end position="200"/>
    </location>
</feature>
<keyword evidence="1" id="KW-0472">Membrane</keyword>
<feature type="transmembrane region" description="Helical" evidence="1">
    <location>
        <begin position="7"/>
        <end position="26"/>
    </location>
</feature>
<gene>
    <name evidence="2" type="ORF">H9890_00550</name>
</gene>
<proteinExistence type="predicted"/>